<dbReference type="SMART" id="SM00674">
    <property type="entry name" value="CENPB"/>
    <property type="match status" value="1"/>
</dbReference>
<dbReference type="Proteomes" id="UP000002258">
    <property type="component" value="Chromosome 7"/>
</dbReference>
<feature type="compositionally biased region" description="Low complexity" evidence="2">
    <location>
        <begin position="327"/>
        <end position="350"/>
    </location>
</feature>
<protein>
    <recommendedName>
        <fullName evidence="3">HTH CENPB-type domain-containing protein</fullName>
    </recommendedName>
</protein>
<dbReference type="InterPro" id="IPR006600">
    <property type="entry name" value="HTH_CenpB_DNA-bd_dom"/>
</dbReference>
<dbReference type="OrthoDB" id="2507562at2759"/>
<accession>A3LZF4</accession>
<feature type="region of interest" description="Disordered" evidence="2">
    <location>
        <begin position="619"/>
        <end position="645"/>
    </location>
</feature>
<feature type="region of interest" description="Disordered" evidence="2">
    <location>
        <begin position="516"/>
        <end position="537"/>
    </location>
</feature>
<organism evidence="4 5">
    <name type="scientific">Scheffersomyces stipitis (strain ATCC 58785 / CBS 6054 / NBRC 10063 / NRRL Y-11545)</name>
    <name type="common">Yeast</name>
    <name type="synonym">Pichia stipitis</name>
    <dbReference type="NCBI Taxonomy" id="322104"/>
    <lineage>
        <taxon>Eukaryota</taxon>
        <taxon>Fungi</taxon>
        <taxon>Dikarya</taxon>
        <taxon>Ascomycota</taxon>
        <taxon>Saccharomycotina</taxon>
        <taxon>Pichiomycetes</taxon>
        <taxon>Debaryomycetaceae</taxon>
        <taxon>Scheffersomyces</taxon>
    </lineage>
</organism>
<evidence type="ECO:0000313" key="5">
    <source>
        <dbReference type="Proteomes" id="UP000002258"/>
    </source>
</evidence>
<reference evidence="4 5" key="1">
    <citation type="journal article" date="2007" name="Nat. Biotechnol.">
        <title>Genome sequence of the lignocellulose-bioconverting and xylose-fermenting yeast Pichia stipitis.</title>
        <authorList>
            <person name="Jeffries T.W."/>
            <person name="Grigoriev I.V."/>
            <person name="Grimwood J."/>
            <person name="Laplaza J.M."/>
            <person name="Aerts A."/>
            <person name="Salamov A."/>
            <person name="Schmutz J."/>
            <person name="Lindquist E."/>
            <person name="Dehal P."/>
            <person name="Shapiro H."/>
            <person name="Jin Y.S."/>
            <person name="Passoth V."/>
            <person name="Richardson P.M."/>
        </authorList>
    </citation>
    <scope>NUCLEOTIDE SEQUENCE [LARGE SCALE GENOMIC DNA]</scope>
    <source>
        <strain evidence="5">ATCC 58785 / CBS 6054 / NBRC 10063 / NRRL Y-11545</strain>
    </source>
</reference>
<feature type="compositionally biased region" description="Low complexity" evidence="2">
    <location>
        <begin position="197"/>
        <end position="239"/>
    </location>
</feature>
<feature type="region of interest" description="Disordered" evidence="2">
    <location>
        <begin position="142"/>
        <end position="314"/>
    </location>
</feature>
<feature type="domain" description="HTH CENPB-type" evidence="3">
    <location>
        <begin position="70"/>
        <end position="145"/>
    </location>
</feature>
<dbReference type="GeneID" id="4840538"/>
<dbReference type="Pfam" id="PF03221">
    <property type="entry name" value="HTH_Tnp_Tc5"/>
    <property type="match status" value="1"/>
</dbReference>
<dbReference type="STRING" id="322104.A3LZF4"/>
<dbReference type="HOGENOM" id="CLU_035341_0_0_1"/>
<name>A3LZF4_PICST</name>
<evidence type="ECO:0000256" key="1">
    <source>
        <dbReference type="ARBA" id="ARBA00023125"/>
    </source>
</evidence>
<evidence type="ECO:0000259" key="3">
    <source>
        <dbReference type="PROSITE" id="PS51253"/>
    </source>
</evidence>
<feature type="compositionally biased region" description="Low complexity" evidence="2">
    <location>
        <begin position="259"/>
        <end position="272"/>
    </location>
</feature>
<keyword evidence="5" id="KW-1185">Reference proteome</keyword>
<proteinExistence type="predicted"/>
<dbReference type="InterPro" id="IPR009057">
    <property type="entry name" value="Homeodomain-like_sf"/>
</dbReference>
<feature type="region of interest" description="Disordered" evidence="2">
    <location>
        <begin position="390"/>
        <end position="459"/>
    </location>
</feature>
<dbReference type="GO" id="GO:0003677">
    <property type="term" value="F:DNA binding"/>
    <property type="evidence" value="ECO:0007669"/>
    <property type="project" value="UniProtKB-KW"/>
</dbReference>
<dbReference type="Gene3D" id="1.10.10.60">
    <property type="entry name" value="Homeodomain-like"/>
    <property type="match status" value="1"/>
</dbReference>
<feature type="compositionally biased region" description="Polar residues" evidence="2">
    <location>
        <begin position="284"/>
        <end position="312"/>
    </location>
</feature>
<dbReference type="AlphaFoldDB" id="A3LZF4"/>
<evidence type="ECO:0000256" key="2">
    <source>
        <dbReference type="SAM" id="MobiDB-lite"/>
    </source>
</evidence>
<dbReference type="eggNOG" id="ENOG502S0EG">
    <property type="taxonomic scope" value="Eukaryota"/>
</dbReference>
<gene>
    <name evidence="4" type="ORF">PICST_33525</name>
</gene>
<feature type="region of interest" description="Disordered" evidence="2">
    <location>
        <begin position="327"/>
        <end position="370"/>
    </location>
</feature>
<evidence type="ECO:0000313" key="4">
    <source>
        <dbReference type="EMBL" id="ABN68326.2"/>
    </source>
</evidence>
<dbReference type="KEGG" id="pic:PICST_33525"/>
<dbReference type="PROSITE" id="PS51253">
    <property type="entry name" value="HTH_CENPB"/>
    <property type="match status" value="1"/>
</dbReference>
<dbReference type="InParanoid" id="A3LZF4"/>
<sequence length="645" mass="71566">MPPVKLPRATLEQKIQILDFYHQSNRPQSETVDRYKNEISISTSSFSEWLKNEDDLRERLSSAGSSFSKKSRRKVKFKYEEINRAMDMLVKRRLERNEPINEPILREHWSIFAHQYGVEDPKRLVGFSHGWLSQFKKRHGLNKKRMSGTTVGGAGGMNHDSSSSSSSPRPGNQQPAEEVYENYAGAEQESNEMTDGNTANGNLTNPNNTNATTAASNTNNNTTVSNSSATNNTSSSNNRSNDHSVNGNPPSNSPATEFASATAANSSISSGSTQGPGYDLLNPQLANPANASGTNSTGASNQFRPHQGLSFSNGNGNLNLNYVYKQQQQLQSHSQQAQAQRPAQTTSQSQKSHPSRLPQRFSDASDTTAPASYDYQQQLRARYERHQIEQRLTRSGTRGTSSSKSQTSNRAGTASTANTGNTNNNNSTPPTTQAPTTHASLDTAPTAGTSTGSSLDVTSTISGSDIERFIYMFADRFFHDHQYEYPQTVAIFQEFKNSFFNERMINLRSIQQQQQQQQAQHVQHHAQQQQAQQQEKQQQAQQQHQQLLHQVQQMQQASSQQHITNIDDFFLRNVPPTQTSPPSNSLAPVNGFVQSSHHHQLRGRNGNTLDPLMNSSLPRTRNPVIMNSDVPAVPHGSKGWKDKLN</sequence>
<dbReference type="OMA" id="HQYEYPQ"/>
<dbReference type="SUPFAM" id="SSF46689">
    <property type="entry name" value="Homeodomain-like"/>
    <property type="match status" value="1"/>
</dbReference>
<feature type="compositionally biased region" description="Low complexity" evidence="2">
    <location>
        <begin position="393"/>
        <end position="454"/>
    </location>
</feature>
<feature type="compositionally biased region" description="Polar residues" evidence="2">
    <location>
        <begin position="243"/>
        <end position="255"/>
    </location>
</feature>
<keyword evidence="1" id="KW-0238">DNA-binding</keyword>
<dbReference type="RefSeq" id="XP_001386355.2">
    <property type="nucleotide sequence ID" value="XM_001386318.1"/>
</dbReference>
<dbReference type="EMBL" id="CP000501">
    <property type="protein sequence ID" value="ABN68326.2"/>
    <property type="molecule type" value="Genomic_DNA"/>
</dbReference>